<dbReference type="PROSITE" id="PS51285">
    <property type="entry name" value="AGC_KINASE_CTER"/>
    <property type="match status" value="1"/>
</dbReference>
<dbReference type="InterPro" id="IPR000719">
    <property type="entry name" value="Prot_kinase_dom"/>
</dbReference>
<dbReference type="PROSITE" id="PS00108">
    <property type="entry name" value="PROTEIN_KINASE_ST"/>
    <property type="match status" value="1"/>
</dbReference>
<evidence type="ECO:0000313" key="11">
    <source>
        <dbReference type="Proteomes" id="UP000095192"/>
    </source>
</evidence>
<dbReference type="Proteomes" id="UP000095192">
    <property type="component" value="Unassembled WGS sequence"/>
</dbReference>
<evidence type="ECO:0000256" key="2">
    <source>
        <dbReference type="ARBA" id="ARBA00022679"/>
    </source>
</evidence>
<dbReference type="PANTHER" id="PTHR24353">
    <property type="entry name" value="CYCLIC NUCLEOTIDE-DEPENDENT PROTEIN KINASE"/>
    <property type="match status" value="1"/>
</dbReference>
<dbReference type="GO" id="GO:0005952">
    <property type="term" value="C:cAMP-dependent protein kinase complex"/>
    <property type="evidence" value="ECO:0007669"/>
    <property type="project" value="TreeGrafter"/>
</dbReference>
<dbReference type="SMART" id="SM00220">
    <property type="entry name" value="S_TKc"/>
    <property type="match status" value="1"/>
</dbReference>
<keyword evidence="1 7" id="KW-0723">Serine/threonine-protein kinase</keyword>
<dbReference type="VEuPathDB" id="ToxoDB:LOC34619338"/>
<keyword evidence="4 10" id="KW-0418">Kinase</keyword>
<dbReference type="PROSITE" id="PS00107">
    <property type="entry name" value="PROTEIN_KINASE_ATP"/>
    <property type="match status" value="1"/>
</dbReference>
<organism evidence="10 11">
    <name type="scientific">Cyclospora cayetanensis</name>
    <dbReference type="NCBI Taxonomy" id="88456"/>
    <lineage>
        <taxon>Eukaryota</taxon>
        <taxon>Sar</taxon>
        <taxon>Alveolata</taxon>
        <taxon>Apicomplexa</taxon>
        <taxon>Conoidasida</taxon>
        <taxon>Coccidia</taxon>
        <taxon>Eucoccidiorida</taxon>
        <taxon>Eimeriorina</taxon>
        <taxon>Eimeriidae</taxon>
        <taxon>Cyclospora</taxon>
    </lineage>
</organism>
<dbReference type="Gene3D" id="3.30.200.20">
    <property type="entry name" value="Phosphorylase Kinase, domain 1"/>
    <property type="match status" value="1"/>
</dbReference>
<dbReference type="Pfam" id="PF00069">
    <property type="entry name" value="Pkinase"/>
    <property type="match status" value="1"/>
</dbReference>
<dbReference type="GO" id="GO:0004691">
    <property type="term" value="F:cAMP-dependent protein kinase activity"/>
    <property type="evidence" value="ECO:0007669"/>
    <property type="project" value="TreeGrafter"/>
</dbReference>
<dbReference type="GO" id="GO:0005524">
    <property type="term" value="F:ATP binding"/>
    <property type="evidence" value="ECO:0007669"/>
    <property type="project" value="UniProtKB-UniRule"/>
</dbReference>
<dbReference type="CDD" id="cd05580">
    <property type="entry name" value="STKc_PKA_like"/>
    <property type="match status" value="1"/>
</dbReference>
<protein>
    <submittedName>
        <fullName evidence="10">AGC kinase</fullName>
    </submittedName>
</protein>
<dbReference type="AlphaFoldDB" id="A0A1D3D0V2"/>
<evidence type="ECO:0000256" key="1">
    <source>
        <dbReference type="ARBA" id="ARBA00022527"/>
    </source>
</evidence>
<comment type="similarity">
    <text evidence="7">Belongs to the protein kinase superfamily.</text>
</comment>
<dbReference type="SMART" id="SM00133">
    <property type="entry name" value="S_TK_X"/>
    <property type="match status" value="1"/>
</dbReference>
<dbReference type="InterPro" id="IPR011009">
    <property type="entry name" value="Kinase-like_dom_sf"/>
</dbReference>
<dbReference type="Gene3D" id="1.10.510.10">
    <property type="entry name" value="Transferase(Phosphotransferase) domain 1"/>
    <property type="match status" value="1"/>
</dbReference>
<evidence type="ECO:0000256" key="3">
    <source>
        <dbReference type="ARBA" id="ARBA00022741"/>
    </source>
</evidence>
<evidence type="ECO:0000259" key="9">
    <source>
        <dbReference type="PROSITE" id="PS51285"/>
    </source>
</evidence>
<dbReference type="EMBL" id="JROU02001228">
    <property type="protein sequence ID" value="OEH77064.1"/>
    <property type="molecule type" value="Genomic_DNA"/>
</dbReference>
<evidence type="ECO:0000256" key="6">
    <source>
        <dbReference type="PROSITE-ProRule" id="PRU10141"/>
    </source>
</evidence>
<evidence type="ECO:0000256" key="5">
    <source>
        <dbReference type="ARBA" id="ARBA00022840"/>
    </source>
</evidence>
<comment type="caution">
    <text evidence="10">The sequence shown here is derived from an EMBL/GenBank/DDBJ whole genome shotgun (WGS) entry which is preliminary data.</text>
</comment>
<dbReference type="InterPro" id="IPR017441">
    <property type="entry name" value="Protein_kinase_ATP_BS"/>
</dbReference>
<sequence>MSLTADQYPQKPPQRKSLFRSSLLSFLSQSSGERSPPVAPPASEESSFMLPAKRSLVNFGWISASASTISQPAMQTAAYSAPYPSSSQCSLSHGNSTSGGQRIKGSLGRVWGKLSSMQLMNSCRIDSLVSGSTRPSVADEAAASEAAEEVENSQNEIIQLVRKDLHGRDLKIEDFVFFGTVGTGSFGRVCIVDIKGSQSWYPAMALKILSKHKVVTMKQVEHVKDERRILSQISHPFIVNLLASFQDEKRLFLLMEYVNGGELFSYLRKQTFMPTDQARLYAAEITLAFQYLHERSIVYRDLKPENLLIDAQGHIKITDFGFAKVVTGRTWTLCGTHEYLAPESITRRGHGLQVDWWALGILLFEMLAGRPPFVDDTPLGIYKKIIAGKIEFPPLFDCVAKSLVKRLLIHEPNKRYGCLRDGAEDVKNHKFFRGIDWNLCYQRKIRPLYKPNIRGPRDSSMFDTYAESTESSAPVIDAATQQALFHNF</sequence>
<proteinExistence type="inferred from homology"/>
<dbReference type="InParanoid" id="A0A1D3D0V2"/>
<dbReference type="PROSITE" id="PS50011">
    <property type="entry name" value="PROTEIN_KINASE_DOM"/>
    <property type="match status" value="1"/>
</dbReference>
<gene>
    <name evidence="10" type="ORF">cyc_02494</name>
</gene>
<accession>A0A1D3D0V2</accession>
<dbReference type="InterPro" id="IPR008271">
    <property type="entry name" value="Ser/Thr_kinase_AS"/>
</dbReference>
<dbReference type="VEuPathDB" id="ToxoDB:cyc_02494"/>
<evidence type="ECO:0000259" key="8">
    <source>
        <dbReference type="PROSITE" id="PS50011"/>
    </source>
</evidence>
<evidence type="ECO:0000256" key="4">
    <source>
        <dbReference type="ARBA" id="ARBA00022777"/>
    </source>
</evidence>
<dbReference type="SUPFAM" id="SSF56112">
    <property type="entry name" value="Protein kinase-like (PK-like)"/>
    <property type="match status" value="1"/>
</dbReference>
<evidence type="ECO:0000256" key="7">
    <source>
        <dbReference type="RuleBase" id="RU000304"/>
    </source>
</evidence>
<keyword evidence="3 6" id="KW-0547">Nucleotide-binding</keyword>
<evidence type="ECO:0000313" key="10">
    <source>
        <dbReference type="EMBL" id="OEH77064.1"/>
    </source>
</evidence>
<keyword evidence="11" id="KW-1185">Reference proteome</keyword>
<reference evidence="10 11" key="1">
    <citation type="journal article" date="2016" name="BMC Genomics">
        <title>Comparative genomics reveals Cyclospora cayetanensis possesses coccidia-like metabolism and invasion components but unique surface antigens.</title>
        <authorList>
            <person name="Liu S."/>
            <person name="Wang L."/>
            <person name="Zheng H."/>
            <person name="Xu Z."/>
            <person name="Roellig D.M."/>
            <person name="Li N."/>
            <person name="Frace M.A."/>
            <person name="Tang K."/>
            <person name="Arrowood M.J."/>
            <person name="Moss D.M."/>
            <person name="Zhang L."/>
            <person name="Feng Y."/>
            <person name="Xiao L."/>
        </authorList>
    </citation>
    <scope>NUCLEOTIDE SEQUENCE [LARGE SCALE GENOMIC DNA]</scope>
    <source>
        <strain evidence="10 11">CHN_HEN01</strain>
    </source>
</reference>
<name>A0A1D3D0V2_9EIME</name>
<feature type="binding site" evidence="6">
    <location>
        <position position="207"/>
    </location>
    <ligand>
        <name>ATP</name>
        <dbReference type="ChEBI" id="CHEBI:30616"/>
    </ligand>
</feature>
<dbReference type="InterPro" id="IPR000961">
    <property type="entry name" value="AGC-kinase_C"/>
</dbReference>
<keyword evidence="5 6" id="KW-0067">ATP-binding</keyword>
<keyword evidence="2" id="KW-0808">Transferase</keyword>
<feature type="domain" description="Protein kinase" evidence="8">
    <location>
        <begin position="175"/>
        <end position="432"/>
    </location>
</feature>
<feature type="domain" description="AGC-kinase C-terminal" evidence="9">
    <location>
        <begin position="433"/>
        <end position="488"/>
    </location>
</feature>
<dbReference type="FunFam" id="1.10.510.10:FF:000005">
    <property type="entry name" value="cAMP-dependent protein kinase catalytic subunit alpha"/>
    <property type="match status" value="1"/>
</dbReference>
<dbReference type="PANTHER" id="PTHR24353:SF37">
    <property type="entry name" value="CAMP-DEPENDENT PROTEIN KINASE CATALYTIC SUBUNIT PRKX"/>
    <property type="match status" value="1"/>
</dbReference>